<proteinExistence type="predicted"/>
<dbReference type="InterPro" id="IPR058869">
    <property type="entry name" value="YqzN_YkzM"/>
</dbReference>
<dbReference type="EMBL" id="MTJL01000050">
    <property type="protein sequence ID" value="OMH98846.1"/>
    <property type="molecule type" value="Genomic_DNA"/>
</dbReference>
<feature type="domain" description="YqzN/YkzM" evidence="1">
    <location>
        <begin position="20"/>
        <end position="71"/>
    </location>
</feature>
<dbReference type="OrthoDB" id="2666545at2"/>
<evidence type="ECO:0000313" key="2">
    <source>
        <dbReference type="EMBL" id="OMH98846.1"/>
    </source>
</evidence>
<comment type="caution">
    <text evidence="2">The sequence shown here is derived from an EMBL/GenBank/DDBJ whole genome shotgun (WGS) entry which is preliminary data.</text>
</comment>
<evidence type="ECO:0000259" key="1">
    <source>
        <dbReference type="Pfam" id="PF26160"/>
    </source>
</evidence>
<gene>
    <name evidence="2" type="ORF">BW143_20905</name>
</gene>
<dbReference type="AlphaFoldDB" id="A0A1R1Q8C6"/>
<keyword evidence="3" id="KW-1185">Reference proteome</keyword>
<reference evidence="2 3" key="1">
    <citation type="submission" date="2017-01" db="EMBL/GenBank/DDBJ databases">
        <title>Bacillus phylogenomics.</title>
        <authorList>
            <person name="Dunlap C."/>
        </authorList>
    </citation>
    <scope>NUCLEOTIDE SEQUENCE [LARGE SCALE GENOMIC DNA]</scope>
    <source>
        <strain evidence="2 3">NRRL B-41282</strain>
    </source>
</reference>
<accession>A0A1R1Q8C6</accession>
<protein>
    <recommendedName>
        <fullName evidence="1">YqzN/YkzM domain-containing protein</fullName>
    </recommendedName>
</protein>
<organism evidence="2 3">
    <name type="scientific">Bacillus swezeyi</name>
    <dbReference type="NCBI Taxonomy" id="1925020"/>
    <lineage>
        <taxon>Bacteria</taxon>
        <taxon>Bacillati</taxon>
        <taxon>Bacillota</taxon>
        <taxon>Bacilli</taxon>
        <taxon>Bacillales</taxon>
        <taxon>Bacillaceae</taxon>
        <taxon>Bacillus</taxon>
    </lineage>
</organism>
<name>A0A1R1Q8C6_9BACI</name>
<accession>A0A1R1RQB5</accession>
<evidence type="ECO:0000313" key="3">
    <source>
        <dbReference type="Proteomes" id="UP000187367"/>
    </source>
</evidence>
<sequence length="74" mass="8241">MAVGKKTKSEAKKASQAEHEALFFIADLREHAKELFGIKAEVLDGALFHVKEQQISKTEASQLIQTFLAKEVIN</sequence>
<dbReference type="Pfam" id="PF26160">
    <property type="entry name" value="YqzN_YkzM"/>
    <property type="match status" value="1"/>
</dbReference>
<dbReference type="RefSeq" id="WP_076762273.1">
    <property type="nucleotide sequence ID" value="NZ_JARMMH010000013.1"/>
</dbReference>
<dbReference type="Proteomes" id="UP000187367">
    <property type="component" value="Unassembled WGS sequence"/>
</dbReference>